<name>A0A4E9DPE5_GIBZA</name>
<feature type="region of interest" description="Disordered" evidence="1">
    <location>
        <begin position="23"/>
        <end position="42"/>
    </location>
</feature>
<accession>A0A4E9DPE5</accession>
<proteinExistence type="predicted"/>
<protein>
    <submittedName>
        <fullName evidence="2">Uncharacterized protein</fullName>
    </submittedName>
</protein>
<dbReference type="AlphaFoldDB" id="A0A4E9DPE5"/>
<sequence>MFSGDLAYVRSIIPHKRPNAISIPLRNMKSPPSSPVDNCSPDENKDFEGGICERLPYPKNYLTTGQKRTWLQSLGSKAIASP</sequence>
<evidence type="ECO:0000313" key="2">
    <source>
        <dbReference type="EMBL" id="VIO54649.1"/>
    </source>
</evidence>
<reference evidence="2" key="1">
    <citation type="submission" date="2019-04" db="EMBL/GenBank/DDBJ databases">
        <authorList>
            <person name="Melise S."/>
            <person name="Noan J."/>
            <person name="Okalmin O."/>
        </authorList>
    </citation>
    <scope>NUCLEOTIDE SEQUENCE</scope>
    <source>
        <strain evidence="2">FN9</strain>
    </source>
</reference>
<dbReference type="EMBL" id="CAAKMV010000110">
    <property type="protein sequence ID" value="VIO54649.1"/>
    <property type="molecule type" value="Genomic_DNA"/>
</dbReference>
<organism evidence="2">
    <name type="scientific">Gibberella zeae</name>
    <name type="common">Wheat head blight fungus</name>
    <name type="synonym">Fusarium graminearum</name>
    <dbReference type="NCBI Taxonomy" id="5518"/>
    <lineage>
        <taxon>Eukaryota</taxon>
        <taxon>Fungi</taxon>
        <taxon>Dikarya</taxon>
        <taxon>Ascomycota</taxon>
        <taxon>Pezizomycotina</taxon>
        <taxon>Sordariomycetes</taxon>
        <taxon>Hypocreomycetidae</taxon>
        <taxon>Hypocreales</taxon>
        <taxon>Nectriaceae</taxon>
        <taxon>Fusarium</taxon>
    </lineage>
</organism>
<gene>
    <name evidence="2" type="ORF">FUG_LOCUS133147</name>
</gene>
<evidence type="ECO:0000256" key="1">
    <source>
        <dbReference type="SAM" id="MobiDB-lite"/>
    </source>
</evidence>